<reference evidence="2 3" key="1">
    <citation type="submission" date="2018-11" db="EMBL/GenBank/DDBJ databases">
        <authorList>
            <consortium name="Pathogen Informatics"/>
        </authorList>
    </citation>
    <scope>NUCLEOTIDE SEQUENCE [LARGE SCALE GENOMIC DNA]</scope>
</reference>
<protein>
    <submittedName>
        <fullName evidence="2 4">Uncharacterized protein</fullName>
    </submittedName>
</protein>
<evidence type="ECO:0000256" key="1">
    <source>
        <dbReference type="SAM" id="MobiDB-lite"/>
    </source>
</evidence>
<sequence>MLTPFQGLVDGERPEIAPVAEPEFLKGGWNAESFREETTWSRSERLQKCLASSGGHLATKQAYSTECKHHSIRPSGDARTNSSHRRECGM</sequence>
<evidence type="ECO:0000313" key="3">
    <source>
        <dbReference type="Proteomes" id="UP000050761"/>
    </source>
</evidence>
<organism evidence="3 4">
    <name type="scientific">Heligmosomoides polygyrus</name>
    <name type="common">Parasitic roundworm</name>
    <dbReference type="NCBI Taxonomy" id="6339"/>
    <lineage>
        <taxon>Eukaryota</taxon>
        <taxon>Metazoa</taxon>
        <taxon>Ecdysozoa</taxon>
        <taxon>Nematoda</taxon>
        <taxon>Chromadorea</taxon>
        <taxon>Rhabditida</taxon>
        <taxon>Rhabditina</taxon>
        <taxon>Rhabditomorpha</taxon>
        <taxon>Strongyloidea</taxon>
        <taxon>Heligmosomidae</taxon>
        <taxon>Heligmosomoides</taxon>
    </lineage>
</organism>
<dbReference type="AlphaFoldDB" id="A0A183FK93"/>
<dbReference type="Proteomes" id="UP000050761">
    <property type="component" value="Unassembled WGS sequence"/>
</dbReference>
<evidence type="ECO:0000313" key="2">
    <source>
        <dbReference type="EMBL" id="VDO72638.1"/>
    </source>
</evidence>
<proteinExistence type="predicted"/>
<accession>A0A3P8B815</accession>
<accession>A0A183FK93</accession>
<reference evidence="4" key="2">
    <citation type="submission" date="2019-09" db="UniProtKB">
        <authorList>
            <consortium name="WormBaseParasite"/>
        </authorList>
    </citation>
    <scope>IDENTIFICATION</scope>
</reference>
<name>A0A183FK93_HELPZ</name>
<evidence type="ECO:0000313" key="4">
    <source>
        <dbReference type="WBParaSite" id="HPBE_0000753201-mRNA-1"/>
    </source>
</evidence>
<gene>
    <name evidence="2" type="ORF">HPBE_LOCUS7533</name>
</gene>
<dbReference type="EMBL" id="UZAH01025912">
    <property type="protein sequence ID" value="VDO72638.1"/>
    <property type="molecule type" value="Genomic_DNA"/>
</dbReference>
<dbReference type="WBParaSite" id="HPBE_0000753201-mRNA-1">
    <property type="protein sequence ID" value="HPBE_0000753201-mRNA-1"/>
    <property type="gene ID" value="HPBE_0000753201"/>
</dbReference>
<keyword evidence="3" id="KW-1185">Reference proteome</keyword>
<feature type="region of interest" description="Disordered" evidence="1">
    <location>
        <begin position="68"/>
        <end position="90"/>
    </location>
</feature>